<dbReference type="PANTHER" id="PTHR34848">
    <property type="match status" value="1"/>
</dbReference>
<organism evidence="20">
    <name type="scientific">Uncultured Desulfatiglans sp</name>
    <dbReference type="NCBI Taxonomy" id="1748965"/>
    <lineage>
        <taxon>Bacteria</taxon>
        <taxon>Pseudomonadati</taxon>
        <taxon>Thermodesulfobacteriota</taxon>
        <taxon>Desulfobacteria</taxon>
        <taxon>Desulfatiglandales</taxon>
        <taxon>Desulfatiglandaceae</taxon>
        <taxon>Desulfatiglans</taxon>
        <taxon>environmental samples</taxon>
    </lineage>
</organism>
<evidence type="ECO:0000256" key="1">
    <source>
        <dbReference type="ARBA" id="ARBA00000312"/>
    </source>
</evidence>
<dbReference type="GO" id="GO:0043752">
    <property type="term" value="F:adenosylcobinamide kinase activity"/>
    <property type="evidence" value="ECO:0007669"/>
    <property type="project" value="UniProtKB-EC"/>
</dbReference>
<feature type="binding site" evidence="19">
    <location>
        <begin position="14"/>
        <end position="21"/>
    </location>
    <ligand>
        <name>GTP</name>
        <dbReference type="ChEBI" id="CHEBI:37565"/>
    </ligand>
</feature>
<evidence type="ECO:0000313" key="20">
    <source>
        <dbReference type="EMBL" id="VBB46109.1"/>
    </source>
</evidence>
<dbReference type="EC" id="2.7.7.62" evidence="9"/>
<evidence type="ECO:0000256" key="13">
    <source>
        <dbReference type="ARBA" id="ARBA00022777"/>
    </source>
</evidence>
<keyword evidence="12 19" id="KW-0547">Nucleotide-binding</keyword>
<sequence>MVEGGYRDLILVLGGARSGKSRWAQGHVEGCSRAPLYIATAEVSDDEMAERIRLHQEARGARWRLIEEPLELERAIRSAPPEVDGILIDCLTVWLSNVLLKKGEDAVPAYEARLMQALEERSCLVAAVANEVGMSVVPAHPLGRLFRDLAGWLNQRVAAAADRVVLTVAGLPLVLKADGKAAAPPPFGLGDR</sequence>
<evidence type="ECO:0000256" key="15">
    <source>
        <dbReference type="ARBA" id="ARBA00023134"/>
    </source>
</evidence>
<evidence type="ECO:0000256" key="18">
    <source>
        <dbReference type="PIRSR" id="PIRSR006135-1"/>
    </source>
</evidence>
<dbReference type="SUPFAM" id="SSF52540">
    <property type="entry name" value="P-loop containing nucleoside triphosphate hydrolases"/>
    <property type="match status" value="1"/>
</dbReference>
<dbReference type="Gene3D" id="3.40.50.300">
    <property type="entry name" value="P-loop containing nucleotide triphosphate hydrolases"/>
    <property type="match status" value="1"/>
</dbReference>
<dbReference type="CDD" id="cd00544">
    <property type="entry name" value="CobU"/>
    <property type="match status" value="1"/>
</dbReference>
<evidence type="ECO:0000256" key="8">
    <source>
        <dbReference type="ARBA" id="ARBA00012016"/>
    </source>
</evidence>
<dbReference type="GO" id="GO:0005525">
    <property type="term" value="F:GTP binding"/>
    <property type="evidence" value="ECO:0007669"/>
    <property type="project" value="UniProtKB-KW"/>
</dbReference>
<keyword evidence="10" id="KW-0169">Cobalamin biosynthesis</keyword>
<evidence type="ECO:0000256" key="6">
    <source>
        <dbReference type="ARBA" id="ARBA00005159"/>
    </source>
</evidence>
<dbReference type="InterPro" id="IPR003203">
    <property type="entry name" value="CobU/CobP"/>
</dbReference>
<protein>
    <recommendedName>
        <fullName evidence="16">Adenosylcobinamide kinase</fullName>
        <ecNumber evidence="8">2.7.1.156</ecNumber>
        <ecNumber evidence="9">2.7.7.62</ecNumber>
    </recommendedName>
    <alternativeName>
        <fullName evidence="17">Adenosylcobinamide-phosphate guanylyltransferase</fullName>
    </alternativeName>
</protein>
<dbReference type="Pfam" id="PF02283">
    <property type="entry name" value="CobU"/>
    <property type="match status" value="1"/>
</dbReference>
<comment type="pathway">
    <text evidence="6">Cofactor biosynthesis; adenosylcobalamin biosynthesis; adenosylcobalamin from cob(II)yrinate a,c-diamide: step 5/7.</text>
</comment>
<accession>A0A653ADF6</accession>
<evidence type="ECO:0000256" key="14">
    <source>
        <dbReference type="ARBA" id="ARBA00022840"/>
    </source>
</evidence>
<evidence type="ECO:0000256" key="3">
    <source>
        <dbReference type="ARBA" id="ARBA00001522"/>
    </source>
</evidence>
<name>A0A653ADF6_UNCDX</name>
<evidence type="ECO:0000256" key="10">
    <source>
        <dbReference type="ARBA" id="ARBA00022573"/>
    </source>
</evidence>
<keyword evidence="13" id="KW-0418">Kinase</keyword>
<proteinExistence type="inferred from homology"/>
<dbReference type="GO" id="GO:0009236">
    <property type="term" value="P:cobalamin biosynthetic process"/>
    <property type="evidence" value="ECO:0007669"/>
    <property type="project" value="UniProtKB-UniPathway"/>
</dbReference>
<evidence type="ECO:0000256" key="5">
    <source>
        <dbReference type="ARBA" id="ARBA00004692"/>
    </source>
</evidence>
<gene>
    <name evidence="20" type="primary">cobP</name>
    <name evidence="20" type="ORF">TRIP_B40031</name>
</gene>
<evidence type="ECO:0000256" key="17">
    <source>
        <dbReference type="ARBA" id="ARBA00030571"/>
    </source>
</evidence>
<evidence type="ECO:0000256" key="2">
    <source>
        <dbReference type="ARBA" id="ARBA00000711"/>
    </source>
</evidence>
<keyword evidence="11 20" id="KW-0808">Transferase</keyword>
<dbReference type="PIRSF" id="PIRSF006135">
    <property type="entry name" value="CobU"/>
    <property type="match status" value="1"/>
</dbReference>
<comment type="similarity">
    <text evidence="7">Belongs to the CobU/CobP family.</text>
</comment>
<feature type="active site" description="GMP-histidine intermediate" evidence="18">
    <location>
        <position position="55"/>
    </location>
</feature>
<keyword evidence="20" id="KW-0548">Nucleotidyltransferase</keyword>
<dbReference type="EMBL" id="UPXX01000031">
    <property type="protein sequence ID" value="VBB46109.1"/>
    <property type="molecule type" value="Genomic_DNA"/>
</dbReference>
<evidence type="ECO:0000256" key="4">
    <source>
        <dbReference type="ARBA" id="ARBA00003889"/>
    </source>
</evidence>
<dbReference type="AlphaFoldDB" id="A0A653ADF6"/>
<evidence type="ECO:0000256" key="19">
    <source>
        <dbReference type="PIRSR" id="PIRSR006135-2"/>
    </source>
</evidence>
<dbReference type="GO" id="GO:0008820">
    <property type="term" value="F:cobinamide phosphate guanylyltransferase activity"/>
    <property type="evidence" value="ECO:0007669"/>
    <property type="project" value="UniProtKB-EC"/>
</dbReference>
<dbReference type="EC" id="2.7.1.156" evidence="8"/>
<reference evidence="20" key="1">
    <citation type="submission" date="2018-07" db="EMBL/GenBank/DDBJ databases">
        <authorList>
            <consortium name="Genoscope - CEA"/>
            <person name="William W."/>
        </authorList>
    </citation>
    <scope>NUCLEOTIDE SEQUENCE</scope>
    <source>
        <strain evidence="20">IK1</strain>
    </source>
</reference>
<feature type="binding site" evidence="19">
    <location>
        <position position="67"/>
    </location>
    <ligand>
        <name>GTP</name>
        <dbReference type="ChEBI" id="CHEBI:37565"/>
    </ligand>
</feature>
<evidence type="ECO:0000256" key="16">
    <source>
        <dbReference type="ARBA" id="ARBA00029570"/>
    </source>
</evidence>
<dbReference type="InterPro" id="IPR027417">
    <property type="entry name" value="P-loop_NTPase"/>
</dbReference>
<dbReference type="PANTHER" id="PTHR34848:SF1">
    <property type="entry name" value="BIFUNCTIONAL ADENOSYLCOBALAMIN BIOSYNTHESIS PROTEIN COBU"/>
    <property type="match status" value="1"/>
</dbReference>
<comment type="catalytic activity">
    <reaction evidence="2">
        <text>adenosylcob(III)inamide phosphate + GTP + H(+) = adenosylcob(III)inamide-GDP + diphosphate</text>
        <dbReference type="Rhea" id="RHEA:22712"/>
        <dbReference type="ChEBI" id="CHEBI:15378"/>
        <dbReference type="ChEBI" id="CHEBI:33019"/>
        <dbReference type="ChEBI" id="CHEBI:37565"/>
        <dbReference type="ChEBI" id="CHEBI:58502"/>
        <dbReference type="ChEBI" id="CHEBI:60487"/>
        <dbReference type="EC" id="2.7.7.62"/>
    </reaction>
</comment>
<comment type="function">
    <text evidence="4">Catalyzes ATP-dependent phosphorylation of adenosylcobinamide and addition of GMP to adenosylcobinamide phosphate.</text>
</comment>
<keyword evidence="15 19" id="KW-0342">GTP-binding</keyword>
<dbReference type="GO" id="GO:0005524">
    <property type="term" value="F:ATP binding"/>
    <property type="evidence" value="ECO:0007669"/>
    <property type="project" value="UniProtKB-KW"/>
</dbReference>
<dbReference type="NCBIfam" id="NF004469">
    <property type="entry name" value="PRK05800.1"/>
    <property type="match status" value="1"/>
</dbReference>
<dbReference type="UniPathway" id="UPA00148">
    <property type="reaction ID" value="UER00236"/>
</dbReference>
<feature type="binding site" evidence="19">
    <location>
        <begin position="39"/>
        <end position="41"/>
    </location>
    <ligand>
        <name>GTP</name>
        <dbReference type="ChEBI" id="CHEBI:37565"/>
    </ligand>
</feature>
<comment type="pathway">
    <text evidence="5">Cofactor biosynthesis; adenosylcobalamin biosynthesis; adenosylcobalamin from cob(II)yrinate a,c-diamide: step 6/7.</text>
</comment>
<evidence type="ECO:0000256" key="12">
    <source>
        <dbReference type="ARBA" id="ARBA00022741"/>
    </source>
</evidence>
<comment type="catalytic activity">
    <reaction evidence="3">
        <text>adenosylcob(III)inamide + GTP = adenosylcob(III)inamide phosphate + GDP + H(+)</text>
        <dbReference type="Rhea" id="RHEA:15765"/>
        <dbReference type="ChEBI" id="CHEBI:2480"/>
        <dbReference type="ChEBI" id="CHEBI:15378"/>
        <dbReference type="ChEBI" id="CHEBI:37565"/>
        <dbReference type="ChEBI" id="CHEBI:58189"/>
        <dbReference type="ChEBI" id="CHEBI:58502"/>
        <dbReference type="EC" id="2.7.1.156"/>
    </reaction>
</comment>
<evidence type="ECO:0000256" key="9">
    <source>
        <dbReference type="ARBA" id="ARBA00012523"/>
    </source>
</evidence>
<evidence type="ECO:0000256" key="11">
    <source>
        <dbReference type="ARBA" id="ARBA00022679"/>
    </source>
</evidence>
<feature type="binding site" evidence="19">
    <location>
        <position position="89"/>
    </location>
    <ligand>
        <name>GTP</name>
        <dbReference type="ChEBI" id="CHEBI:37565"/>
    </ligand>
</feature>
<keyword evidence="14" id="KW-0067">ATP-binding</keyword>
<comment type="catalytic activity">
    <reaction evidence="1">
        <text>adenosylcob(III)inamide + ATP = adenosylcob(III)inamide phosphate + ADP + H(+)</text>
        <dbReference type="Rhea" id="RHEA:15769"/>
        <dbReference type="ChEBI" id="CHEBI:2480"/>
        <dbReference type="ChEBI" id="CHEBI:15378"/>
        <dbReference type="ChEBI" id="CHEBI:30616"/>
        <dbReference type="ChEBI" id="CHEBI:58502"/>
        <dbReference type="ChEBI" id="CHEBI:456216"/>
        <dbReference type="EC" id="2.7.1.156"/>
    </reaction>
</comment>
<evidence type="ECO:0000256" key="7">
    <source>
        <dbReference type="ARBA" id="ARBA00007490"/>
    </source>
</evidence>